<protein>
    <submittedName>
        <fullName evidence="2">Uncharacterized protein</fullName>
    </submittedName>
</protein>
<dbReference type="EMBL" id="LGRB01000017">
    <property type="protein sequence ID" value="OCT46096.1"/>
    <property type="molecule type" value="Genomic_DNA"/>
</dbReference>
<feature type="region of interest" description="Disordered" evidence="1">
    <location>
        <begin position="39"/>
        <end position="112"/>
    </location>
</feature>
<keyword evidence="3" id="KW-1185">Reference proteome</keyword>
<feature type="compositionally biased region" description="Basic and acidic residues" evidence="1">
    <location>
        <begin position="78"/>
        <end position="94"/>
    </location>
</feature>
<name>A0A1C1CCA0_9EURO</name>
<evidence type="ECO:0000256" key="1">
    <source>
        <dbReference type="SAM" id="MobiDB-lite"/>
    </source>
</evidence>
<evidence type="ECO:0000313" key="3">
    <source>
        <dbReference type="Proteomes" id="UP000094526"/>
    </source>
</evidence>
<feature type="compositionally biased region" description="Basic and acidic residues" evidence="1">
    <location>
        <begin position="41"/>
        <end position="64"/>
    </location>
</feature>
<gene>
    <name evidence="2" type="ORF">CLCR_00534</name>
</gene>
<organism evidence="2 3">
    <name type="scientific">Cladophialophora carrionii</name>
    <dbReference type="NCBI Taxonomy" id="86049"/>
    <lineage>
        <taxon>Eukaryota</taxon>
        <taxon>Fungi</taxon>
        <taxon>Dikarya</taxon>
        <taxon>Ascomycota</taxon>
        <taxon>Pezizomycotina</taxon>
        <taxon>Eurotiomycetes</taxon>
        <taxon>Chaetothyriomycetidae</taxon>
        <taxon>Chaetothyriales</taxon>
        <taxon>Herpotrichiellaceae</taxon>
        <taxon>Cladophialophora</taxon>
    </lineage>
</organism>
<dbReference type="AlphaFoldDB" id="A0A1C1CCA0"/>
<evidence type="ECO:0000313" key="2">
    <source>
        <dbReference type="EMBL" id="OCT46096.1"/>
    </source>
</evidence>
<accession>A0A1C1CCA0</accession>
<comment type="caution">
    <text evidence="2">The sequence shown here is derived from an EMBL/GenBank/DDBJ whole genome shotgun (WGS) entry which is preliminary data.</text>
</comment>
<reference evidence="3" key="1">
    <citation type="submission" date="2015-07" db="EMBL/GenBank/DDBJ databases">
        <authorList>
            <person name="Teixeira M.M."/>
            <person name="Souza R.C."/>
            <person name="Almeida L.G."/>
            <person name="Vicente V.A."/>
            <person name="de Hoog S."/>
            <person name="Bocca A.L."/>
            <person name="de Almeida S.R."/>
            <person name="Vasconcelos A.T."/>
            <person name="Felipe M.S."/>
        </authorList>
    </citation>
    <scope>NUCLEOTIDE SEQUENCE [LARGE SCALE GENOMIC DNA]</scope>
    <source>
        <strain evidence="3">KSF</strain>
    </source>
</reference>
<sequence length="112" mass="13126">MGKNDFARLRDRPKMSLLGTHILSRRRWNRWQLQYEEDTAEDVHGSLNETEHGDVSDRPSKQRQAEAGNGPSRHHRRTGEQSRNKTRGWKEEQQPRNTIGLFFTCGRLDQAD</sequence>
<proteinExistence type="predicted"/>
<dbReference type="Proteomes" id="UP000094526">
    <property type="component" value="Unassembled WGS sequence"/>
</dbReference>
<dbReference type="VEuPathDB" id="FungiDB:CLCR_00534"/>